<dbReference type="Gene3D" id="3.40.50.12090">
    <property type="match status" value="1"/>
</dbReference>
<gene>
    <name evidence="2" type="ORF">N1032_08215</name>
</gene>
<dbReference type="Proteomes" id="UP001165586">
    <property type="component" value="Unassembled WGS sequence"/>
</dbReference>
<dbReference type="Pfam" id="PF05901">
    <property type="entry name" value="Excalibur"/>
    <property type="match status" value="1"/>
</dbReference>
<dbReference type="SMART" id="SM00894">
    <property type="entry name" value="Excalibur"/>
    <property type="match status" value="1"/>
</dbReference>
<name>A0ABT2H1D3_9MICO</name>
<evidence type="ECO:0000313" key="2">
    <source>
        <dbReference type="EMBL" id="MCS5733722.1"/>
    </source>
</evidence>
<dbReference type="RefSeq" id="WP_259538538.1">
    <property type="nucleotide sequence ID" value="NZ_JANLCJ010000002.1"/>
</dbReference>
<comment type="caution">
    <text evidence="2">The sequence shown here is derived from an EMBL/GenBank/DDBJ whole genome shotgun (WGS) entry which is preliminary data.</text>
</comment>
<proteinExistence type="predicted"/>
<dbReference type="EMBL" id="JANLCJ010000002">
    <property type="protein sequence ID" value="MCS5733722.1"/>
    <property type="molecule type" value="Genomic_DNA"/>
</dbReference>
<dbReference type="InterPro" id="IPR008613">
    <property type="entry name" value="Excalibur_Ca-bd_domain"/>
</dbReference>
<organism evidence="2 3">
    <name type="scientific">Herbiconiux daphne</name>
    <dbReference type="NCBI Taxonomy" id="2970914"/>
    <lineage>
        <taxon>Bacteria</taxon>
        <taxon>Bacillati</taxon>
        <taxon>Actinomycetota</taxon>
        <taxon>Actinomycetes</taxon>
        <taxon>Micrococcales</taxon>
        <taxon>Microbacteriaceae</taxon>
        <taxon>Herbiconiux</taxon>
    </lineage>
</organism>
<sequence length="345" mass="34768">MVYVAKGTDYPDALSAGPAAAREGGPLLLTLTAQMPQGVADELGRLHPQKVVIVGGVNSVSDAVADTISAILPEAEVVRVGGADRYEVSRNLVQYAFPSGVTRLYVATGAKFPDALSASSAAGALGGAVLLVNGGASGLDSAVPPLIELLHPQRAIVAGGPNSVSPSVESSLSSLVPTSRIGGADRYEASVNINAEAFPTATQVFLATGSTFADALAGGVLAGTLAAPLFVVPGTCVTQGIADRVNSYGSTQRVILGGPNSVSDAVASLFVCPPPPPPPVVVVPDPPQPPGPPANPGDSKNCSDFPNWAAAKAWYDTYFPYYGDIAGLDGNDKDGIPCESLPGAP</sequence>
<accession>A0ABT2H1D3</accession>
<dbReference type="InterPro" id="IPR051922">
    <property type="entry name" value="Bact_Sporulation_Assoc"/>
</dbReference>
<protein>
    <submittedName>
        <fullName evidence="2">Cell wall-binding repeat-containing protein</fullName>
    </submittedName>
</protein>
<reference evidence="2" key="1">
    <citation type="submission" date="2022-08" db="EMBL/GenBank/DDBJ databases">
        <authorList>
            <person name="Deng Y."/>
            <person name="Han X.-F."/>
            <person name="Zhang Y.-Q."/>
        </authorList>
    </citation>
    <scope>NUCLEOTIDE SEQUENCE</scope>
    <source>
        <strain evidence="2">CPCC 203386</strain>
    </source>
</reference>
<evidence type="ECO:0000313" key="3">
    <source>
        <dbReference type="Proteomes" id="UP001165586"/>
    </source>
</evidence>
<dbReference type="Pfam" id="PF04122">
    <property type="entry name" value="CW_binding_2"/>
    <property type="match status" value="3"/>
</dbReference>
<feature type="domain" description="Excalibur calcium-binding" evidence="1">
    <location>
        <begin position="298"/>
        <end position="339"/>
    </location>
</feature>
<dbReference type="InterPro" id="IPR007253">
    <property type="entry name" value="Cell_wall-bd_2"/>
</dbReference>
<dbReference type="PANTHER" id="PTHR30032">
    <property type="entry name" value="N-ACETYLMURAMOYL-L-ALANINE AMIDASE-RELATED"/>
    <property type="match status" value="1"/>
</dbReference>
<evidence type="ECO:0000259" key="1">
    <source>
        <dbReference type="SMART" id="SM00894"/>
    </source>
</evidence>
<keyword evidence="3" id="KW-1185">Reference proteome</keyword>
<dbReference type="PANTHER" id="PTHR30032:SF8">
    <property type="entry name" value="GERMINATION-SPECIFIC N-ACETYLMURAMOYL-L-ALANINE AMIDASE"/>
    <property type="match status" value="1"/>
</dbReference>